<dbReference type="Pfam" id="PF00274">
    <property type="entry name" value="Glycolytic"/>
    <property type="match status" value="1"/>
</dbReference>
<name>A0A381VSD5_9ZZZZ</name>
<proteinExistence type="inferred from homology"/>
<evidence type="ECO:0000256" key="2">
    <source>
        <dbReference type="ARBA" id="ARBA00010387"/>
    </source>
</evidence>
<reference evidence="6" key="1">
    <citation type="submission" date="2018-05" db="EMBL/GenBank/DDBJ databases">
        <authorList>
            <person name="Lanie J.A."/>
            <person name="Ng W.-L."/>
            <person name="Kazmierczak K.M."/>
            <person name="Andrzejewski T.M."/>
            <person name="Davidsen T.M."/>
            <person name="Wayne K.J."/>
            <person name="Tettelin H."/>
            <person name="Glass J.I."/>
            <person name="Rusch D."/>
            <person name="Podicherti R."/>
            <person name="Tsui H.-C.T."/>
            <person name="Winkler M.E."/>
        </authorList>
    </citation>
    <scope>NUCLEOTIDE SEQUENCE</scope>
</reference>
<feature type="non-terminal residue" evidence="6">
    <location>
        <position position="1"/>
    </location>
</feature>
<dbReference type="AlphaFoldDB" id="A0A381VSD5"/>
<dbReference type="NCBIfam" id="NF033379">
    <property type="entry name" value="FrucBisAld_I"/>
    <property type="match status" value="1"/>
</dbReference>
<dbReference type="GO" id="GO:0006096">
    <property type="term" value="P:glycolytic process"/>
    <property type="evidence" value="ECO:0007669"/>
    <property type="project" value="UniProtKB-UniPathway"/>
</dbReference>
<dbReference type="PANTHER" id="PTHR11627">
    <property type="entry name" value="FRUCTOSE-BISPHOSPHATE ALDOLASE"/>
    <property type="match status" value="1"/>
</dbReference>
<dbReference type="UniPathway" id="UPA00109">
    <property type="reaction ID" value="UER00183"/>
</dbReference>
<dbReference type="InterPro" id="IPR000741">
    <property type="entry name" value="FBA_I"/>
</dbReference>
<keyword evidence="4" id="KW-0324">Glycolysis</keyword>
<feature type="non-terminal residue" evidence="6">
    <location>
        <position position="272"/>
    </location>
</feature>
<sequence>MSELHTVAQQMVQKGRGILAADESTGTCTKRFEGIGVESTAYSRNFYRSTLFTAPGLEHYISGVILFDETLRQPIIGSDMLIPEYLQSKDILPGIKVDTGAHPLEEGSNEKNTTGLDGLGDRLQEYHSLGARFAKWRSVITIGDNMPSDKCILANAKGLAQYALLCQQHHLVPIVEPEVLMDGTHTIDTSFDVTSKTLDVVFHQLTEHQVDLKGIVLKPNMVLSGYNCEHQANVEEVAQRTLECLTNHVPNDVPGIAFLSGGQSDEDATLHL</sequence>
<dbReference type="GO" id="GO:0004332">
    <property type="term" value="F:fructose-bisphosphate aldolase activity"/>
    <property type="evidence" value="ECO:0007669"/>
    <property type="project" value="UniProtKB-EC"/>
</dbReference>
<evidence type="ECO:0000256" key="4">
    <source>
        <dbReference type="ARBA" id="ARBA00023152"/>
    </source>
</evidence>
<dbReference type="Gene3D" id="3.20.20.70">
    <property type="entry name" value="Aldolase class I"/>
    <property type="match status" value="1"/>
</dbReference>
<comment type="pathway">
    <text evidence="1">Carbohydrate degradation; glycolysis; D-glyceraldehyde 3-phosphate and glycerone phosphate from D-glucose: step 4/4.</text>
</comment>
<dbReference type="SUPFAM" id="SSF51569">
    <property type="entry name" value="Aldolase"/>
    <property type="match status" value="1"/>
</dbReference>
<evidence type="ECO:0000256" key="5">
    <source>
        <dbReference type="ARBA" id="ARBA00023239"/>
    </source>
</evidence>
<keyword evidence="5" id="KW-0456">Lyase</keyword>
<evidence type="ECO:0000256" key="1">
    <source>
        <dbReference type="ARBA" id="ARBA00004714"/>
    </source>
</evidence>
<protein>
    <recommendedName>
        <fullName evidence="3">fructose-bisphosphate aldolase</fullName>
        <ecNumber evidence="3">4.1.2.13</ecNumber>
    </recommendedName>
</protein>
<dbReference type="EMBL" id="UINC01009487">
    <property type="protein sequence ID" value="SVA42537.1"/>
    <property type="molecule type" value="Genomic_DNA"/>
</dbReference>
<evidence type="ECO:0000313" key="6">
    <source>
        <dbReference type="EMBL" id="SVA42537.1"/>
    </source>
</evidence>
<accession>A0A381VSD5</accession>
<dbReference type="InterPro" id="IPR013785">
    <property type="entry name" value="Aldolase_TIM"/>
</dbReference>
<organism evidence="6">
    <name type="scientific">marine metagenome</name>
    <dbReference type="NCBI Taxonomy" id="408172"/>
    <lineage>
        <taxon>unclassified sequences</taxon>
        <taxon>metagenomes</taxon>
        <taxon>ecological metagenomes</taxon>
    </lineage>
</organism>
<comment type="similarity">
    <text evidence="2">Belongs to the class I fructose-bisphosphate aldolase family.</text>
</comment>
<dbReference type="EC" id="4.1.2.13" evidence="3"/>
<gene>
    <name evidence="6" type="ORF">METZ01_LOCUS95391</name>
</gene>
<evidence type="ECO:0000256" key="3">
    <source>
        <dbReference type="ARBA" id="ARBA00013068"/>
    </source>
</evidence>